<gene>
    <name evidence="5" type="ORF">DWU98_04360</name>
</gene>
<feature type="domain" description="Response regulatory" evidence="4">
    <location>
        <begin position="3"/>
        <end position="115"/>
    </location>
</feature>
<reference evidence="5 6" key="1">
    <citation type="submission" date="2018-07" db="EMBL/GenBank/DDBJ databases">
        <title>Dyella monticola sp. nov. and Dyella psychrodurans sp. nov. isolated from monsoon evergreen broad-leaved forest soil of Dinghu Mountain, China.</title>
        <authorList>
            <person name="Gao Z."/>
            <person name="Qiu L."/>
        </authorList>
    </citation>
    <scope>NUCLEOTIDE SEQUENCE [LARGE SCALE GENOMIC DNA]</scope>
    <source>
        <strain evidence="5 6">4G-K06</strain>
    </source>
</reference>
<dbReference type="OrthoDB" id="9797243at2"/>
<dbReference type="EMBL" id="QRBE01000002">
    <property type="protein sequence ID" value="RDS83576.1"/>
    <property type="molecule type" value="Genomic_DNA"/>
</dbReference>
<evidence type="ECO:0000256" key="1">
    <source>
        <dbReference type="ARBA" id="ARBA00022553"/>
    </source>
</evidence>
<dbReference type="SUPFAM" id="SSF52172">
    <property type="entry name" value="CheY-like"/>
    <property type="match status" value="1"/>
</dbReference>
<evidence type="ECO:0000259" key="4">
    <source>
        <dbReference type="PROSITE" id="PS50110"/>
    </source>
</evidence>
<evidence type="ECO:0000256" key="3">
    <source>
        <dbReference type="PROSITE-ProRule" id="PRU00169"/>
    </source>
</evidence>
<dbReference type="GO" id="GO:0000160">
    <property type="term" value="P:phosphorelay signal transduction system"/>
    <property type="evidence" value="ECO:0007669"/>
    <property type="project" value="UniProtKB-KW"/>
</dbReference>
<dbReference type="InterPro" id="IPR050595">
    <property type="entry name" value="Bact_response_regulator"/>
</dbReference>
<dbReference type="PROSITE" id="PS50110">
    <property type="entry name" value="RESPONSE_REGULATORY"/>
    <property type="match status" value="1"/>
</dbReference>
<comment type="caution">
    <text evidence="5">The sequence shown here is derived from an EMBL/GenBank/DDBJ whole genome shotgun (WGS) entry which is preliminary data.</text>
</comment>
<feature type="modified residue" description="4-aspartylphosphate" evidence="3">
    <location>
        <position position="52"/>
    </location>
</feature>
<dbReference type="SMART" id="SM00448">
    <property type="entry name" value="REC"/>
    <property type="match status" value="1"/>
</dbReference>
<proteinExistence type="predicted"/>
<dbReference type="InterPro" id="IPR011006">
    <property type="entry name" value="CheY-like_superfamily"/>
</dbReference>
<dbReference type="InterPro" id="IPR001789">
    <property type="entry name" value="Sig_transdc_resp-reg_receiver"/>
</dbReference>
<evidence type="ECO:0000256" key="2">
    <source>
        <dbReference type="ARBA" id="ARBA00023012"/>
    </source>
</evidence>
<keyword evidence="6" id="KW-1185">Reference proteome</keyword>
<dbReference type="CDD" id="cd00156">
    <property type="entry name" value="REC"/>
    <property type="match status" value="1"/>
</dbReference>
<keyword evidence="2" id="KW-0902">Two-component regulatory system</keyword>
<protein>
    <submittedName>
        <fullName evidence="5">Response regulator</fullName>
    </submittedName>
</protein>
<accession>A0A370X5D4</accession>
<name>A0A370X5D4_9GAMM</name>
<dbReference type="PANTHER" id="PTHR44591:SF14">
    <property type="entry name" value="PROTEIN PILG"/>
    <property type="match status" value="1"/>
</dbReference>
<evidence type="ECO:0000313" key="5">
    <source>
        <dbReference type="EMBL" id="RDS83576.1"/>
    </source>
</evidence>
<dbReference type="PANTHER" id="PTHR44591">
    <property type="entry name" value="STRESS RESPONSE REGULATOR PROTEIN 1"/>
    <property type="match status" value="1"/>
</dbReference>
<evidence type="ECO:0000313" key="6">
    <source>
        <dbReference type="Proteomes" id="UP000254258"/>
    </source>
</evidence>
<dbReference type="AlphaFoldDB" id="A0A370X5D4"/>
<dbReference type="Gene3D" id="3.40.50.2300">
    <property type="match status" value="1"/>
</dbReference>
<dbReference type="Pfam" id="PF00072">
    <property type="entry name" value="Response_reg"/>
    <property type="match status" value="1"/>
</dbReference>
<organism evidence="5 6">
    <name type="scientific">Dyella monticola</name>
    <dbReference type="NCBI Taxonomy" id="1927958"/>
    <lineage>
        <taxon>Bacteria</taxon>
        <taxon>Pseudomonadati</taxon>
        <taxon>Pseudomonadota</taxon>
        <taxon>Gammaproteobacteria</taxon>
        <taxon>Lysobacterales</taxon>
        <taxon>Rhodanobacteraceae</taxon>
        <taxon>Dyella</taxon>
    </lineage>
</organism>
<keyword evidence="1 3" id="KW-0597">Phosphoprotein</keyword>
<dbReference type="RefSeq" id="WP_115494289.1">
    <property type="nucleotide sequence ID" value="NZ_QRBE01000002.1"/>
</dbReference>
<sequence length="122" mass="13622">MWRVLLVEDDPDVAASTKATLEHLGYFVILASDGHQGFELIASEQPDIVVTDEMMPVMSGFEMVERAREAHYKGFVVVCSAISESGVRNRQARYDAFLQKPYRVQDIASILNMLRAISDGAK</sequence>
<dbReference type="Proteomes" id="UP000254258">
    <property type="component" value="Unassembled WGS sequence"/>
</dbReference>